<protein>
    <submittedName>
        <fullName evidence="2">Uncharacterized protein</fullName>
    </submittedName>
</protein>
<gene>
    <name evidence="2" type="ORF">CDL15_Pgr013291</name>
</gene>
<accession>A0A218WNE2</accession>
<comment type="caution">
    <text evidence="2">The sequence shown here is derived from an EMBL/GenBank/DDBJ whole genome shotgun (WGS) entry which is preliminary data.</text>
</comment>
<reference evidence="3" key="1">
    <citation type="journal article" date="2017" name="Plant J.">
        <title>The pomegranate (Punica granatum L.) genome and the genomics of punicalagin biosynthesis.</title>
        <authorList>
            <person name="Qin G."/>
            <person name="Xu C."/>
            <person name="Ming R."/>
            <person name="Tang H."/>
            <person name="Guyot R."/>
            <person name="Kramer E.M."/>
            <person name="Hu Y."/>
            <person name="Yi X."/>
            <person name="Qi Y."/>
            <person name="Xu X."/>
            <person name="Gao Z."/>
            <person name="Pan H."/>
            <person name="Jian J."/>
            <person name="Tian Y."/>
            <person name="Yue Z."/>
            <person name="Xu Y."/>
        </authorList>
    </citation>
    <scope>NUCLEOTIDE SEQUENCE [LARGE SCALE GENOMIC DNA]</scope>
    <source>
        <strain evidence="3">cv. Dabenzi</strain>
    </source>
</reference>
<name>A0A218WNE2_PUNGR</name>
<dbReference type="AlphaFoldDB" id="A0A218WNE2"/>
<dbReference type="SUPFAM" id="SSF50978">
    <property type="entry name" value="WD40 repeat-like"/>
    <property type="match status" value="1"/>
</dbReference>
<dbReference type="Proteomes" id="UP000197138">
    <property type="component" value="Unassembled WGS sequence"/>
</dbReference>
<sequence>MVIQLLVVYWGRASIVTVKILQQKAILSGSPDGSILATDVETGSVITRVEDAHEAAINRLVNITETTIATGDDNGCIKVQTRSEFSEVELLSVVIMKLDEDSIITGSENGPISLIGILPNRFIRPLAEHSKYPMEGLALGFGRTTGSSSKFSNGQAAPDDSDSDEMDVDAEDSWMSMKGTTRKNASKGDPMSAANLFADL</sequence>
<feature type="region of interest" description="Disordered" evidence="1">
    <location>
        <begin position="148"/>
        <end position="200"/>
    </location>
</feature>
<evidence type="ECO:0000313" key="2">
    <source>
        <dbReference type="EMBL" id="OWM74387.1"/>
    </source>
</evidence>
<dbReference type="EMBL" id="MTKT01003779">
    <property type="protein sequence ID" value="OWM74387.1"/>
    <property type="molecule type" value="Genomic_DNA"/>
</dbReference>
<organism evidence="2 3">
    <name type="scientific">Punica granatum</name>
    <name type="common">Pomegranate</name>
    <dbReference type="NCBI Taxonomy" id="22663"/>
    <lineage>
        <taxon>Eukaryota</taxon>
        <taxon>Viridiplantae</taxon>
        <taxon>Streptophyta</taxon>
        <taxon>Embryophyta</taxon>
        <taxon>Tracheophyta</taxon>
        <taxon>Spermatophyta</taxon>
        <taxon>Magnoliopsida</taxon>
        <taxon>eudicotyledons</taxon>
        <taxon>Gunneridae</taxon>
        <taxon>Pentapetalae</taxon>
        <taxon>rosids</taxon>
        <taxon>malvids</taxon>
        <taxon>Myrtales</taxon>
        <taxon>Lythraceae</taxon>
        <taxon>Punica</taxon>
    </lineage>
</organism>
<proteinExistence type="predicted"/>
<dbReference type="Gene3D" id="2.130.10.10">
    <property type="entry name" value="YVTN repeat-like/Quinoprotein amine dehydrogenase"/>
    <property type="match status" value="1"/>
</dbReference>
<feature type="compositionally biased region" description="Acidic residues" evidence="1">
    <location>
        <begin position="159"/>
        <end position="172"/>
    </location>
</feature>
<evidence type="ECO:0000256" key="1">
    <source>
        <dbReference type="SAM" id="MobiDB-lite"/>
    </source>
</evidence>
<dbReference type="InterPro" id="IPR036322">
    <property type="entry name" value="WD40_repeat_dom_sf"/>
</dbReference>
<dbReference type="InterPro" id="IPR015943">
    <property type="entry name" value="WD40/YVTN_repeat-like_dom_sf"/>
</dbReference>
<evidence type="ECO:0000313" key="3">
    <source>
        <dbReference type="Proteomes" id="UP000197138"/>
    </source>
</evidence>